<name>A0AAW1B1S7_CROAD</name>
<reference evidence="3 4" key="1">
    <citation type="journal article" date="2024" name="Proc. Natl. Acad. Sci. U.S.A.">
        <title>The genetic regulatory architecture and epigenomic basis for age-related changes in rattlesnake venom.</title>
        <authorList>
            <person name="Hogan M.P."/>
            <person name="Holding M.L."/>
            <person name="Nystrom G.S."/>
            <person name="Colston T.J."/>
            <person name="Bartlett D.A."/>
            <person name="Mason A.J."/>
            <person name="Ellsworth S.A."/>
            <person name="Rautsaw R.M."/>
            <person name="Lawrence K.C."/>
            <person name="Strickland J.L."/>
            <person name="He B."/>
            <person name="Fraser P."/>
            <person name="Margres M.J."/>
            <person name="Gilbert D.M."/>
            <person name="Gibbs H.L."/>
            <person name="Parkinson C.L."/>
            <person name="Rokyta D.R."/>
        </authorList>
    </citation>
    <scope>NUCLEOTIDE SEQUENCE [LARGE SCALE GENOMIC DNA]</scope>
    <source>
        <strain evidence="3">DRR0105</strain>
    </source>
</reference>
<feature type="compositionally biased region" description="Basic and acidic residues" evidence="1">
    <location>
        <begin position="299"/>
        <end position="311"/>
    </location>
</feature>
<dbReference type="AlphaFoldDB" id="A0AAW1B1S7"/>
<dbReference type="InterPro" id="IPR059022">
    <property type="entry name" value="MINDY4_N"/>
</dbReference>
<feature type="region of interest" description="Disordered" evidence="1">
    <location>
        <begin position="199"/>
        <end position="228"/>
    </location>
</feature>
<evidence type="ECO:0000256" key="1">
    <source>
        <dbReference type="SAM" id="MobiDB-lite"/>
    </source>
</evidence>
<evidence type="ECO:0000259" key="2">
    <source>
        <dbReference type="Pfam" id="PF26038"/>
    </source>
</evidence>
<feature type="domain" description="MINDY4 N-terminal dimerisation" evidence="2">
    <location>
        <begin position="6"/>
        <end position="80"/>
    </location>
</feature>
<accession>A0AAW1B1S7</accession>
<organism evidence="3 4">
    <name type="scientific">Crotalus adamanteus</name>
    <name type="common">Eastern diamondback rattlesnake</name>
    <dbReference type="NCBI Taxonomy" id="8729"/>
    <lineage>
        <taxon>Eukaryota</taxon>
        <taxon>Metazoa</taxon>
        <taxon>Chordata</taxon>
        <taxon>Craniata</taxon>
        <taxon>Vertebrata</taxon>
        <taxon>Euteleostomi</taxon>
        <taxon>Lepidosauria</taxon>
        <taxon>Squamata</taxon>
        <taxon>Bifurcata</taxon>
        <taxon>Unidentata</taxon>
        <taxon>Episquamata</taxon>
        <taxon>Toxicofera</taxon>
        <taxon>Serpentes</taxon>
        <taxon>Colubroidea</taxon>
        <taxon>Viperidae</taxon>
        <taxon>Crotalinae</taxon>
        <taxon>Crotalus</taxon>
    </lineage>
</organism>
<keyword evidence="4" id="KW-1185">Reference proteome</keyword>
<evidence type="ECO:0000313" key="4">
    <source>
        <dbReference type="Proteomes" id="UP001474421"/>
    </source>
</evidence>
<comment type="caution">
    <text evidence="3">The sequence shown here is derived from an EMBL/GenBank/DDBJ whole genome shotgun (WGS) entry which is preliminary data.</text>
</comment>
<dbReference type="EMBL" id="JAOTOJ010000008">
    <property type="protein sequence ID" value="KAK9396031.1"/>
    <property type="molecule type" value="Genomic_DNA"/>
</dbReference>
<proteinExistence type="predicted"/>
<feature type="region of interest" description="Disordered" evidence="1">
    <location>
        <begin position="103"/>
        <end position="128"/>
    </location>
</feature>
<feature type="compositionally biased region" description="Polar residues" evidence="1">
    <location>
        <begin position="272"/>
        <end position="281"/>
    </location>
</feature>
<evidence type="ECO:0000313" key="3">
    <source>
        <dbReference type="EMBL" id="KAK9396031.1"/>
    </source>
</evidence>
<sequence length="373" mass="41157">MEASFVEEVAASLVREFLSKKGLKKTGIMMDEEFPRTALSINNRNELRNVLHLQSLYKQNKAKETPFKTILEIMASYFLELQINQSFLGNSSFLENKASHARSTESFPPKNFLSGEATGGQTAAEKIKKGTPSYEINEGISCLSRRHCPKPSEKGKARATSDGQAQAEGEKKLCDPLDVSQIPGELPTETRMALREKLRGQSNVLPPQGRIAASTDESQEDSLKRKKRLSGICSPSKFSQEATFKSSTSLPGHSCERTIIPRPLDELLSARSARQNSSLDSPWTRCAKKDDSTVQNVDSSREDPLTKPGLDKPAEANKIVPGYDAYEKRRPLDVFRKEMGSRSGVKSLQKNEAPFTDLRSAPGGGGFLLNEAF</sequence>
<feature type="region of interest" description="Disordered" evidence="1">
    <location>
        <begin position="145"/>
        <end position="186"/>
    </location>
</feature>
<feature type="region of interest" description="Disordered" evidence="1">
    <location>
        <begin position="272"/>
        <end position="311"/>
    </location>
</feature>
<protein>
    <recommendedName>
        <fullName evidence="2">MINDY4 N-terminal dimerisation domain-containing protein</fullName>
    </recommendedName>
</protein>
<dbReference type="Pfam" id="PF26038">
    <property type="entry name" value="Dimer_MINDY4_N"/>
    <property type="match status" value="1"/>
</dbReference>
<gene>
    <name evidence="3" type="ORF">NXF25_019392</name>
</gene>
<dbReference type="Proteomes" id="UP001474421">
    <property type="component" value="Unassembled WGS sequence"/>
</dbReference>